<keyword evidence="1" id="KW-1185">Reference proteome</keyword>
<dbReference type="RefSeq" id="XP_037891967.1">
    <property type="nucleotide sequence ID" value="XM_038036039.1"/>
</dbReference>
<dbReference type="GeneID" id="119638923"/>
<organism evidence="1 2">
    <name type="scientific">Glossina fuscipes</name>
    <dbReference type="NCBI Taxonomy" id="7396"/>
    <lineage>
        <taxon>Eukaryota</taxon>
        <taxon>Metazoa</taxon>
        <taxon>Ecdysozoa</taxon>
        <taxon>Arthropoda</taxon>
        <taxon>Hexapoda</taxon>
        <taxon>Insecta</taxon>
        <taxon>Pterygota</taxon>
        <taxon>Neoptera</taxon>
        <taxon>Endopterygota</taxon>
        <taxon>Diptera</taxon>
        <taxon>Brachycera</taxon>
        <taxon>Muscomorpha</taxon>
        <taxon>Hippoboscoidea</taxon>
        <taxon>Glossinidae</taxon>
        <taxon>Glossina</taxon>
    </lineage>
</organism>
<dbReference type="Proteomes" id="UP000092443">
    <property type="component" value="Unplaced"/>
</dbReference>
<dbReference type="AlphaFoldDB" id="A0A9C5Z8P7"/>
<name>A0A9C5Z8P7_9MUSC</name>
<proteinExistence type="predicted"/>
<protein>
    <submittedName>
        <fullName evidence="2">Uncharacterized protein LOC119638923</fullName>
    </submittedName>
</protein>
<dbReference type="KEGG" id="gfs:119638923"/>
<gene>
    <name evidence="2" type="primary">LOC119638923</name>
</gene>
<evidence type="ECO:0000313" key="2">
    <source>
        <dbReference type="RefSeq" id="XP_037891967.1"/>
    </source>
</evidence>
<evidence type="ECO:0000313" key="1">
    <source>
        <dbReference type="Proteomes" id="UP000092443"/>
    </source>
</evidence>
<reference evidence="2" key="1">
    <citation type="submission" date="2025-08" db="UniProtKB">
        <authorList>
            <consortium name="RefSeq"/>
        </authorList>
    </citation>
    <scope>IDENTIFICATION</scope>
    <source>
        <tissue evidence="2">Whole body pupa</tissue>
    </source>
</reference>
<sequence length="123" mass="14749">MRCGLKAPLCLVGMMTNISRYDEVRKGNYVLCRLQHTPIPIHLNYAHLRCRRSNMCVLWNMRKYRNSWAMRSLRSIKISAIKKRRTLSSINRIFCLYQFYRNFKANEPARHTMGNLNRGRKRI</sequence>
<accession>A0A9C5Z8P7</accession>